<sequence>MNECMSEEKGFGEHLAMASSSSSSSSSSFVKGQQAISQNGAHVSLPENIAGSVSELIGWTPLVEIKSITKNENVLARVVGKLEYFQPGFSVKDRIALKMILDAESKGLIKPEASTLVEPTSGNTGIGLALVGIHRGYKVAIVMPATYSLERRMILRALGAELHLTNPELGFEGVLNKTQELLASTPNSHMLNQLGNLMNNEAHYCSTGPEIWQDTAGKVDIFVATCGTGGTISGVGRYLKEKNPKIRVVAIEPSESPVLSGGCKGSHQIQGIGPGFIADVTDKTIMDEIVTVSSEEAIEYAQRLMKEEGLLVGISSGAALAGALKVAKHAENKGKLIVVVLPSAAERYLSTMLFADIKKECESMTY</sequence>
<gene>
    <name evidence="1" type="ORF">O6H91_20G077500</name>
</gene>
<name>A0ACC2AS02_DIPCM</name>
<evidence type="ECO:0000313" key="1">
    <source>
        <dbReference type="EMBL" id="KAJ7520300.1"/>
    </source>
</evidence>
<dbReference type="Proteomes" id="UP001162992">
    <property type="component" value="Chromosome 20"/>
</dbReference>
<dbReference type="EMBL" id="CM055111">
    <property type="protein sequence ID" value="KAJ7520300.1"/>
    <property type="molecule type" value="Genomic_DNA"/>
</dbReference>
<comment type="caution">
    <text evidence="1">The sequence shown here is derived from an EMBL/GenBank/DDBJ whole genome shotgun (WGS) entry which is preliminary data.</text>
</comment>
<evidence type="ECO:0000313" key="2">
    <source>
        <dbReference type="Proteomes" id="UP001162992"/>
    </source>
</evidence>
<keyword evidence="2" id="KW-1185">Reference proteome</keyword>
<organism evidence="1 2">
    <name type="scientific">Diphasiastrum complanatum</name>
    <name type="common">Issler's clubmoss</name>
    <name type="synonym">Lycopodium complanatum</name>
    <dbReference type="NCBI Taxonomy" id="34168"/>
    <lineage>
        <taxon>Eukaryota</taxon>
        <taxon>Viridiplantae</taxon>
        <taxon>Streptophyta</taxon>
        <taxon>Embryophyta</taxon>
        <taxon>Tracheophyta</taxon>
        <taxon>Lycopodiopsida</taxon>
        <taxon>Lycopodiales</taxon>
        <taxon>Lycopodiaceae</taxon>
        <taxon>Lycopodioideae</taxon>
        <taxon>Diphasiastrum</taxon>
    </lineage>
</organism>
<protein>
    <submittedName>
        <fullName evidence="1">Uncharacterized protein</fullName>
    </submittedName>
</protein>
<proteinExistence type="predicted"/>
<reference evidence="2" key="1">
    <citation type="journal article" date="2024" name="Proc. Natl. Acad. Sci. U.S.A.">
        <title>Extraordinary preservation of gene collinearity over three hundred million years revealed in homosporous lycophytes.</title>
        <authorList>
            <person name="Li C."/>
            <person name="Wickell D."/>
            <person name="Kuo L.Y."/>
            <person name="Chen X."/>
            <person name="Nie B."/>
            <person name="Liao X."/>
            <person name="Peng D."/>
            <person name="Ji J."/>
            <person name="Jenkins J."/>
            <person name="Williams M."/>
            <person name="Shu S."/>
            <person name="Plott C."/>
            <person name="Barry K."/>
            <person name="Rajasekar S."/>
            <person name="Grimwood J."/>
            <person name="Han X."/>
            <person name="Sun S."/>
            <person name="Hou Z."/>
            <person name="He W."/>
            <person name="Dai G."/>
            <person name="Sun C."/>
            <person name="Schmutz J."/>
            <person name="Leebens-Mack J.H."/>
            <person name="Li F.W."/>
            <person name="Wang L."/>
        </authorList>
    </citation>
    <scope>NUCLEOTIDE SEQUENCE [LARGE SCALE GENOMIC DNA]</scope>
    <source>
        <strain evidence="2">cv. PW_Plant_1</strain>
    </source>
</reference>
<accession>A0ACC2AS02</accession>